<gene>
    <name evidence="2" type="ORF">SAMN05444002_0763</name>
</gene>
<reference evidence="3" key="1">
    <citation type="submission" date="2016-11" db="EMBL/GenBank/DDBJ databases">
        <authorList>
            <person name="Varghese N."/>
            <person name="Submissions S."/>
        </authorList>
    </citation>
    <scope>NUCLEOTIDE SEQUENCE [LARGE SCALE GENOMIC DNA]</scope>
    <source>
        <strain evidence="3">DSM 29440</strain>
    </source>
</reference>
<protein>
    <submittedName>
        <fullName evidence="2">Uncharacterized protein</fullName>
    </submittedName>
</protein>
<proteinExistence type="predicted"/>
<feature type="chain" id="PRO_5012568424" evidence="1">
    <location>
        <begin position="32"/>
        <end position="109"/>
    </location>
</feature>
<keyword evidence="1" id="KW-0732">Signal</keyword>
<evidence type="ECO:0000313" key="3">
    <source>
        <dbReference type="Proteomes" id="UP000184932"/>
    </source>
</evidence>
<dbReference type="EMBL" id="FSRL01000001">
    <property type="protein sequence ID" value="SIN82231.1"/>
    <property type="molecule type" value="Genomic_DNA"/>
</dbReference>
<organism evidence="2 3">
    <name type="scientific">Vannielia litorea</name>
    <dbReference type="NCBI Taxonomy" id="1217970"/>
    <lineage>
        <taxon>Bacteria</taxon>
        <taxon>Pseudomonadati</taxon>
        <taxon>Pseudomonadota</taxon>
        <taxon>Alphaproteobacteria</taxon>
        <taxon>Rhodobacterales</taxon>
        <taxon>Paracoccaceae</taxon>
        <taxon>Vannielia</taxon>
    </lineage>
</organism>
<name>A0A1N6EH05_9RHOB</name>
<dbReference type="Proteomes" id="UP000184932">
    <property type="component" value="Unassembled WGS sequence"/>
</dbReference>
<keyword evidence="3" id="KW-1185">Reference proteome</keyword>
<accession>A0A1N6EH05</accession>
<feature type="signal peptide" evidence="1">
    <location>
        <begin position="1"/>
        <end position="31"/>
    </location>
</feature>
<evidence type="ECO:0000256" key="1">
    <source>
        <dbReference type="SAM" id="SignalP"/>
    </source>
</evidence>
<dbReference type="STRING" id="1217970.SAMN05444002_0763"/>
<dbReference type="AlphaFoldDB" id="A0A1N6EH05"/>
<sequence length="109" mass="11328">MPLSGRFFRDMRQTAQTLALLAGTLAAPLSASPFIDYPDDPGMPTEEIVEIPVAPEDLARCEATLAMVTGAPVALPSTSGAMPVAMDAEEPPALPVAVCVVEPRPRPGS</sequence>
<evidence type="ECO:0000313" key="2">
    <source>
        <dbReference type="EMBL" id="SIN82231.1"/>
    </source>
</evidence>